<dbReference type="InParanoid" id="A0A4Q1BJU7"/>
<dbReference type="VEuPathDB" id="FungiDB:TREMEDRAFT_35872"/>
<proteinExistence type="predicted"/>
<keyword evidence="2" id="KW-1185">Reference proteome</keyword>
<accession>A0A4Q1BJU7</accession>
<dbReference type="Proteomes" id="UP000289152">
    <property type="component" value="Unassembled WGS sequence"/>
</dbReference>
<reference evidence="1 2" key="1">
    <citation type="submission" date="2016-06" db="EMBL/GenBank/DDBJ databases">
        <title>Evolution of pathogenesis and genome organization in the Tremellales.</title>
        <authorList>
            <person name="Cuomo C."/>
            <person name="Litvintseva A."/>
            <person name="Heitman J."/>
            <person name="Chen Y."/>
            <person name="Sun S."/>
            <person name="Springer D."/>
            <person name="Dromer F."/>
            <person name="Young S."/>
            <person name="Zeng Q."/>
            <person name="Chapman S."/>
            <person name="Gujja S."/>
            <person name="Saif S."/>
            <person name="Birren B."/>
        </authorList>
    </citation>
    <scope>NUCLEOTIDE SEQUENCE [LARGE SCALE GENOMIC DNA]</scope>
    <source>
        <strain evidence="1 2">ATCC 28783</strain>
    </source>
</reference>
<dbReference type="OMA" id="HATRIMG"/>
<evidence type="ECO:0000313" key="1">
    <source>
        <dbReference type="EMBL" id="RXK37890.1"/>
    </source>
</evidence>
<evidence type="ECO:0000313" key="2">
    <source>
        <dbReference type="Proteomes" id="UP000289152"/>
    </source>
</evidence>
<sequence length="241" mass="26317">MSTTVPKLGVLQLKTTFPRPPGDVGNALSWPMPVIIRIVEEATGDIVRGGTWGPAMVDGFVREGKKMMEEGCVAFVTSCGFLATMHPEIVHRLPSMGTSSLIQVGWLQKCFYPGEETPVGVVTFQKSALTKKHFISVGADPETPYFGLSESEDPKEAVFKAVLECRVPYDYEGMEKDVVGAALELVKAYPSVKAIVMECTNMPPFSHAVAKATGRKVWDILTLGKWLYDGATPRDYRGLAN</sequence>
<dbReference type="AlphaFoldDB" id="A0A4Q1BJU7"/>
<evidence type="ECO:0008006" key="3">
    <source>
        <dbReference type="Google" id="ProtNLM"/>
    </source>
</evidence>
<dbReference type="OrthoDB" id="412093at2759"/>
<organism evidence="1 2">
    <name type="scientific">Tremella mesenterica</name>
    <name type="common">Jelly fungus</name>
    <dbReference type="NCBI Taxonomy" id="5217"/>
    <lineage>
        <taxon>Eukaryota</taxon>
        <taxon>Fungi</taxon>
        <taxon>Dikarya</taxon>
        <taxon>Basidiomycota</taxon>
        <taxon>Agaricomycotina</taxon>
        <taxon>Tremellomycetes</taxon>
        <taxon>Tremellales</taxon>
        <taxon>Tremellaceae</taxon>
        <taxon>Tremella</taxon>
    </lineage>
</organism>
<dbReference type="EMBL" id="SDIL01000058">
    <property type="protein sequence ID" value="RXK37890.1"/>
    <property type="molecule type" value="Genomic_DNA"/>
</dbReference>
<name>A0A4Q1BJU7_TREME</name>
<protein>
    <recommendedName>
        <fullName evidence="3">Aspartate racemase</fullName>
    </recommendedName>
</protein>
<comment type="caution">
    <text evidence="1">The sequence shown here is derived from an EMBL/GenBank/DDBJ whole genome shotgun (WGS) entry which is preliminary data.</text>
</comment>
<gene>
    <name evidence="1" type="ORF">M231_04889</name>
</gene>